<evidence type="ECO:0000259" key="1">
    <source>
        <dbReference type="PROSITE" id="PS51208"/>
    </source>
</evidence>
<sequence>MLIDGGTATGSSSILVANVGGGGARTTGDGILLIDAVNGGTTAANAFALGGPAVAGPYEYSLYRGGLSGGSPNDWFLRTILDCSLPSFADVCDDGDDPPAPPHYRPETSLYAAIPSLALDYGNALLDSLDERMGGERSFQRFDPAGQVGDANRLAWGRIIGMTGSRDGGELGIYGDGGPSYDYDIFAIQTGMDIYRAEHTDGSFDNAGVYFAYGHTSADVTHFDKTDAGSDRLNGWTVGGYWTHFGATGWYLDGVVQGTWYDIEASGRLPGMETDGFGLGALLEGGYPFYLGDGVVLEPQAQLTYQTIDLDDAHDVGAQIRFDDVQSLVGRLGVRLSRSWDLSPAGTPAGDQRRALAWIRASVLNEFLGQPVTQFSSEDGFVPFEANERGAGFKIDGGFDAELAKDVSLYGNLEFQHKFDGDDHAFGGELGLKVKF</sequence>
<dbReference type="PATRIC" id="fig|1107882.3.peg.1032"/>
<evidence type="ECO:0000313" key="3">
    <source>
        <dbReference type="Proteomes" id="UP000003250"/>
    </source>
</evidence>
<feature type="domain" description="Autotransporter" evidence="1">
    <location>
        <begin position="148"/>
        <end position="436"/>
    </location>
</feature>
<dbReference type="InterPro" id="IPR043990">
    <property type="entry name" value="AC_1"/>
</dbReference>
<accession>H0HLN6</accession>
<dbReference type="SMART" id="SM00869">
    <property type="entry name" value="Autotransporter"/>
    <property type="match status" value="1"/>
</dbReference>
<dbReference type="InterPro" id="IPR005546">
    <property type="entry name" value="Autotransporte_beta"/>
</dbReference>
<dbReference type="AlphaFoldDB" id="H0HLN6"/>
<dbReference type="Pfam" id="PF18883">
    <property type="entry name" value="AC_1"/>
    <property type="match status" value="1"/>
</dbReference>
<dbReference type="PROSITE" id="PS51208">
    <property type="entry name" value="AUTOTRANSPORTER"/>
    <property type="match status" value="1"/>
</dbReference>
<protein>
    <submittedName>
        <fullName evidence="2">Outer membrane autotransporter barrel domain-containing protein 6</fullName>
    </submittedName>
</protein>
<reference evidence="2 3" key="1">
    <citation type="journal article" date="2012" name="J. Bacteriol.">
        <title>Draft Genome Sequence of Mesorhizobium alhagi CCNWXJ12-2T, a Novel Salt-Resistant Species Isolated from the Desert of Northwestern China.</title>
        <authorList>
            <person name="Zhou M."/>
            <person name="Chen W."/>
            <person name="Chen H."/>
            <person name="Wei G."/>
        </authorList>
    </citation>
    <scope>NUCLEOTIDE SEQUENCE [LARGE SCALE GENOMIC DNA]</scope>
    <source>
        <strain evidence="2 3">CCNWXJ12-2</strain>
    </source>
</reference>
<gene>
    <name evidence="2" type="ORF">MAXJ12_05236</name>
</gene>
<dbReference type="Proteomes" id="UP000003250">
    <property type="component" value="Unassembled WGS sequence"/>
</dbReference>
<dbReference type="InterPro" id="IPR006315">
    <property type="entry name" value="OM_autotransptr_brl_dom"/>
</dbReference>
<dbReference type="NCBIfam" id="TIGR01414">
    <property type="entry name" value="autotrans_barl"/>
    <property type="match status" value="1"/>
</dbReference>
<dbReference type="Gene3D" id="2.160.20.20">
    <property type="match status" value="1"/>
</dbReference>
<name>H0HLN6_9HYPH</name>
<proteinExistence type="predicted"/>
<keyword evidence="3" id="KW-1185">Reference proteome</keyword>
<dbReference type="CDD" id="cd01344">
    <property type="entry name" value="PL2_Passenger_AT"/>
    <property type="match status" value="1"/>
</dbReference>
<dbReference type="EMBL" id="AHAM01000034">
    <property type="protein sequence ID" value="EHK58356.1"/>
    <property type="molecule type" value="Genomic_DNA"/>
</dbReference>
<organism evidence="2 3">
    <name type="scientific">Mesorhizobium alhagi CCNWXJ12-2</name>
    <dbReference type="NCBI Taxonomy" id="1107882"/>
    <lineage>
        <taxon>Bacteria</taxon>
        <taxon>Pseudomonadati</taxon>
        <taxon>Pseudomonadota</taxon>
        <taxon>Alphaproteobacteria</taxon>
        <taxon>Hyphomicrobiales</taxon>
        <taxon>Phyllobacteriaceae</taxon>
        <taxon>Allomesorhizobium</taxon>
    </lineage>
</organism>
<dbReference type="InterPro" id="IPR036709">
    <property type="entry name" value="Autotransporte_beta_dom_sf"/>
</dbReference>
<dbReference type="PANTHER" id="PTHR35037">
    <property type="entry name" value="C-TERMINAL REGION OF AIDA-LIKE PROTEIN"/>
    <property type="match status" value="1"/>
</dbReference>
<dbReference type="SUPFAM" id="SSF51126">
    <property type="entry name" value="Pectin lyase-like"/>
    <property type="match status" value="1"/>
</dbReference>
<dbReference type="InterPro" id="IPR012332">
    <property type="entry name" value="Autotransporter_pectin_lyase_C"/>
</dbReference>
<dbReference type="InterPro" id="IPR051551">
    <property type="entry name" value="Autotransporter_adhesion"/>
</dbReference>
<dbReference type="Pfam" id="PF03797">
    <property type="entry name" value="Autotransporter"/>
    <property type="match status" value="1"/>
</dbReference>
<dbReference type="GO" id="GO:0019867">
    <property type="term" value="C:outer membrane"/>
    <property type="evidence" value="ECO:0007669"/>
    <property type="project" value="InterPro"/>
</dbReference>
<dbReference type="SUPFAM" id="SSF103515">
    <property type="entry name" value="Autotransporter"/>
    <property type="match status" value="1"/>
</dbReference>
<dbReference type="Gene3D" id="2.40.128.130">
    <property type="entry name" value="Autotransporter beta-domain"/>
    <property type="match status" value="1"/>
</dbReference>
<evidence type="ECO:0000313" key="2">
    <source>
        <dbReference type="EMBL" id="EHK58356.1"/>
    </source>
</evidence>
<dbReference type="PANTHER" id="PTHR35037:SF3">
    <property type="entry name" value="C-TERMINAL REGION OF AIDA-LIKE PROTEIN"/>
    <property type="match status" value="1"/>
</dbReference>
<dbReference type="InterPro" id="IPR011050">
    <property type="entry name" value="Pectin_lyase_fold/virulence"/>
</dbReference>